<proteinExistence type="predicted"/>
<name>A0A2A6C7T1_PRIPA</name>
<dbReference type="Proteomes" id="UP000005239">
    <property type="component" value="Unassembled WGS sequence"/>
</dbReference>
<evidence type="ECO:0000313" key="2">
    <source>
        <dbReference type="Proteomes" id="UP000005239"/>
    </source>
</evidence>
<gene>
    <name evidence="1" type="primary">WBGene00273354</name>
</gene>
<protein>
    <submittedName>
        <fullName evidence="1">Uncharacterized protein</fullName>
    </submittedName>
</protein>
<evidence type="ECO:0000313" key="1">
    <source>
        <dbReference type="EnsemblMetazoa" id="PPA34985.1"/>
    </source>
</evidence>
<accession>A0A8R1YTC9</accession>
<keyword evidence="2" id="KW-1185">Reference proteome</keyword>
<reference evidence="1" key="2">
    <citation type="submission" date="2022-06" db="UniProtKB">
        <authorList>
            <consortium name="EnsemblMetazoa"/>
        </authorList>
    </citation>
    <scope>IDENTIFICATION</scope>
    <source>
        <strain evidence="1">PS312</strain>
    </source>
</reference>
<dbReference type="EnsemblMetazoa" id="PPA34985.1">
    <property type="protein sequence ID" value="PPA34985.1"/>
    <property type="gene ID" value="WBGene00273354"/>
</dbReference>
<dbReference type="AlphaFoldDB" id="A0A2A6C7T1"/>
<sequence>QRRPHLITSIVVTSSVAPTSGFCTTRTLNVFSAAPACCCYVKREKIKDQTSTLLLRAHLYTPACSPPTSAIEAVLSSLSSCNQHDNVELSHSRAGLVLGD</sequence>
<reference evidence="2" key="1">
    <citation type="journal article" date="2008" name="Nat. Genet.">
        <title>The Pristionchus pacificus genome provides a unique perspective on nematode lifestyle and parasitism.</title>
        <authorList>
            <person name="Dieterich C."/>
            <person name="Clifton S.W."/>
            <person name="Schuster L.N."/>
            <person name="Chinwalla A."/>
            <person name="Delehaunty K."/>
            <person name="Dinkelacker I."/>
            <person name="Fulton L."/>
            <person name="Fulton R."/>
            <person name="Godfrey J."/>
            <person name="Minx P."/>
            <person name="Mitreva M."/>
            <person name="Roeseler W."/>
            <person name="Tian H."/>
            <person name="Witte H."/>
            <person name="Yang S.P."/>
            <person name="Wilson R.K."/>
            <person name="Sommer R.J."/>
        </authorList>
    </citation>
    <scope>NUCLEOTIDE SEQUENCE [LARGE SCALE GENOMIC DNA]</scope>
    <source>
        <strain evidence="2">PS312</strain>
    </source>
</reference>
<organism evidence="1 2">
    <name type="scientific">Pristionchus pacificus</name>
    <name type="common">Parasitic nematode worm</name>
    <dbReference type="NCBI Taxonomy" id="54126"/>
    <lineage>
        <taxon>Eukaryota</taxon>
        <taxon>Metazoa</taxon>
        <taxon>Ecdysozoa</taxon>
        <taxon>Nematoda</taxon>
        <taxon>Chromadorea</taxon>
        <taxon>Rhabditida</taxon>
        <taxon>Rhabditina</taxon>
        <taxon>Diplogasteromorpha</taxon>
        <taxon>Diplogasteroidea</taxon>
        <taxon>Neodiplogasteridae</taxon>
        <taxon>Pristionchus</taxon>
    </lineage>
</organism>
<accession>A0A2A6C7T1</accession>